<reference evidence="1" key="1">
    <citation type="journal article" date="2015" name="Nature">
        <title>Complex archaea that bridge the gap between prokaryotes and eukaryotes.</title>
        <authorList>
            <person name="Spang A."/>
            <person name="Saw J.H."/>
            <person name="Jorgensen S.L."/>
            <person name="Zaremba-Niedzwiedzka K."/>
            <person name="Martijn J."/>
            <person name="Lind A.E."/>
            <person name="van Eijk R."/>
            <person name="Schleper C."/>
            <person name="Guy L."/>
            <person name="Ettema T.J."/>
        </authorList>
    </citation>
    <scope>NUCLEOTIDE SEQUENCE</scope>
</reference>
<dbReference type="AlphaFoldDB" id="A0A0F9AGR8"/>
<accession>A0A0F9AGR8</accession>
<comment type="caution">
    <text evidence="1">The sequence shown here is derived from an EMBL/GenBank/DDBJ whole genome shotgun (WGS) entry which is preliminary data.</text>
</comment>
<protein>
    <submittedName>
        <fullName evidence="1">Uncharacterized protein</fullName>
    </submittedName>
</protein>
<feature type="non-terminal residue" evidence="1">
    <location>
        <position position="135"/>
    </location>
</feature>
<organism evidence="1">
    <name type="scientific">marine sediment metagenome</name>
    <dbReference type="NCBI Taxonomy" id="412755"/>
    <lineage>
        <taxon>unclassified sequences</taxon>
        <taxon>metagenomes</taxon>
        <taxon>ecological metagenomes</taxon>
    </lineage>
</organism>
<sequence>MPFVTEYSLSGASIAGAGFAGGKVTGAIQARQLQQRDEALQAQQANQERNRQSAVDQILLRNKLQRDEFNMELTAANKQKMDQLQAEEASWKEAFDKGRISQEVFENGNIRATLDIHPEFGLITSPPQYNIPIAG</sequence>
<evidence type="ECO:0000313" key="1">
    <source>
        <dbReference type="EMBL" id="KKK97480.1"/>
    </source>
</evidence>
<name>A0A0F9AGR8_9ZZZZ</name>
<dbReference type="EMBL" id="LAZR01046033">
    <property type="protein sequence ID" value="KKK97480.1"/>
    <property type="molecule type" value="Genomic_DNA"/>
</dbReference>
<gene>
    <name evidence="1" type="ORF">LCGC14_2652340</name>
</gene>
<proteinExistence type="predicted"/>